<protein>
    <recommendedName>
        <fullName evidence="3">Lipoprotein</fullName>
    </recommendedName>
</protein>
<evidence type="ECO:0000313" key="1">
    <source>
        <dbReference type="EMBL" id="MBB6324978.1"/>
    </source>
</evidence>
<dbReference type="Proteomes" id="UP000588604">
    <property type="component" value="Unassembled WGS sequence"/>
</dbReference>
<dbReference type="Pfam" id="PF20113">
    <property type="entry name" value="DUF6503"/>
    <property type="match status" value="1"/>
</dbReference>
<reference evidence="1 2" key="1">
    <citation type="submission" date="2020-08" db="EMBL/GenBank/DDBJ databases">
        <title>Genomic Encyclopedia of Type Strains, Phase IV (KMG-IV): sequencing the most valuable type-strain genomes for metagenomic binning, comparative biology and taxonomic classification.</title>
        <authorList>
            <person name="Goeker M."/>
        </authorList>
    </citation>
    <scope>NUCLEOTIDE SEQUENCE [LARGE SCALE GENOMIC DNA]</scope>
    <source>
        <strain evidence="1 2">DSM 102044</strain>
    </source>
</reference>
<evidence type="ECO:0000313" key="2">
    <source>
        <dbReference type="Proteomes" id="UP000588604"/>
    </source>
</evidence>
<dbReference type="InterPro" id="IPR045444">
    <property type="entry name" value="DUF6503"/>
</dbReference>
<dbReference type="PROSITE" id="PS51257">
    <property type="entry name" value="PROKAR_LIPOPROTEIN"/>
    <property type="match status" value="1"/>
</dbReference>
<accession>A0A841MQS8</accession>
<sequence>MKNLNAIAILFSVFLLVACEKETVKEMPKVNPEFQELLEKHGDWSKWIHAKAMSFMMIHETNLTRENYFINLDSRKIRLDGSGFSIGKDDQGTWISPNRSAFGGRSINFYHNLYFYFYSIPYVFTDPGVSVSEVENKMVNGVSYKTLQAKMAPGTGSSPDDQYFMLLNPETGRLEYLLYTVSFFGNQNPTFTALKYDDYRDADGLVFPRYLTGYTFENDSTKGIKYQVSFSDILLLDEKFDDSIFEKPDEAVYAD</sequence>
<name>A0A841MQS8_9BACT</name>
<proteinExistence type="predicted"/>
<gene>
    <name evidence="1" type="ORF">FHS59_000593</name>
</gene>
<organism evidence="1 2">
    <name type="scientific">Algoriphagus iocasae</name>
    <dbReference type="NCBI Taxonomy" id="1836499"/>
    <lineage>
        <taxon>Bacteria</taxon>
        <taxon>Pseudomonadati</taxon>
        <taxon>Bacteroidota</taxon>
        <taxon>Cytophagia</taxon>
        <taxon>Cytophagales</taxon>
        <taxon>Cyclobacteriaceae</taxon>
        <taxon>Algoriphagus</taxon>
    </lineage>
</organism>
<dbReference type="EMBL" id="JACIJO010000001">
    <property type="protein sequence ID" value="MBB6324978.1"/>
    <property type="molecule type" value="Genomic_DNA"/>
</dbReference>
<evidence type="ECO:0008006" key="3">
    <source>
        <dbReference type="Google" id="ProtNLM"/>
    </source>
</evidence>
<dbReference type="AlphaFoldDB" id="A0A841MQS8"/>
<keyword evidence="2" id="KW-1185">Reference proteome</keyword>
<dbReference type="RefSeq" id="WP_184492921.1">
    <property type="nucleotide sequence ID" value="NZ_JACIJO010000001.1"/>
</dbReference>
<comment type="caution">
    <text evidence="1">The sequence shown here is derived from an EMBL/GenBank/DDBJ whole genome shotgun (WGS) entry which is preliminary data.</text>
</comment>